<evidence type="ECO:0000313" key="1">
    <source>
        <dbReference type="EMBL" id="GEC95354.1"/>
    </source>
</evidence>
<keyword evidence="2" id="KW-1185">Reference proteome</keyword>
<dbReference type="EMBL" id="BJNV01000017">
    <property type="protein sequence ID" value="GEC95354.1"/>
    <property type="molecule type" value="Genomic_DNA"/>
</dbReference>
<comment type="caution">
    <text evidence="1">The sequence shown here is derived from an EMBL/GenBank/DDBJ whole genome shotgun (WGS) entry which is preliminary data.</text>
</comment>
<accession>A0A4Y4CV53</accession>
<reference evidence="1 2" key="1">
    <citation type="submission" date="2019-06" db="EMBL/GenBank/DDBJ databases">
        <title>Whole genome shotgun sequence of Zoogloea ramigera NBRC 15342.</title>
        <authorList>
            <person name="Hosoyama A."/>
            <person name="Uohara A."/>
            <person name="Ohji S."/>
            <person name="Ichikawa N."/>
        </authorList>
    </citation>
    <scope>NUCLEOTIDE SEQUENCE [LARGE SCALE GENOMIC DNA]</scope>
    <source>
        <strain evidence="1 2">NBRC 15342</strain>
    </source>
</reference>
<protein>
    <submittedName>
        <fullName evidence="1">Uncharacterized protein</fullName>
    </submittedName>
</protein>
<evidence type="ECO:0000313" key="2">
    <source>
        <dbReference type="Proteomes" id="UP000318422"/>
    </source>
</evidence>
<organism evidence="1 2">
    <name type="scientific">Zoogloea ramigera</name>
    <dbReference type="NCBI Taxonomy" id="350"/>
    <lineage>
        <taxon>Bacteria</taxon>
        <taxon>Pseudomonadati</taxon>
        <taxon>Pseudomonadota</taxon>
        <taxon>Betaproteobacteria</taxon>
        <taxon>Rhodocyclales</taxon>
        <taxon>Zoogloeaceae</taxon>
        <taxon>Zoogloea</taxon>
    </lineage>
</organism>
<gene>
    <name evidence="1" type="ORF">ZRA01_14270</name>
</gene>
<name>A0A4Y4CV53_ZOORA</name>
<sequence length="76" mass="8452">MGSPVLQDAPMTSCNQTLYVIEQAMRSHDNEAAHWLKRVIDLQGSPEGQHHARALAIARAYLEELTGRRADATEHS</sequence>
<proteinExistence type="predicted"/>
<dbReference type="AlphaFoldDB" id="A0A4Y4CV53"/>
<dbReference type="Proteomes" id="UP000318422">
    <property type="component" value="Unassembled WGS sequence"/>
</dbReference>